<dbReference type="STRING" id="188477.A0A3S1C2M0"/>
<evidence type="ECO:0000256" key="1">
    <source>
        <dbReference type="ARBA" id="ARBA00006270"/>
    </source>
</evidence>
<evidence type="ECO:0000256" key="2">
    <source>
        <dbReference type="ARBA" id="ARBA00022741"/>
    </source>
</evidence>
<protein>
    <submittedName>
        <fullName evidence="3">Uncharacterized protein</fullName>
    </submittedName>
</protein>
<dbReference type="InterPro" id="IPR001806">
    <property type="entry name" value="Small_GTPase"/>
</dbReference>
<proteinExistence type="inferred from homology"/>
<keyword evidence="4" id="KW-1185">Reference proteome</keyword>
<dbReference type="GO" id="GO:0005525">
    <property type="term" value="F:GTP binding"/>
    <property type="evidence" value="ECO:0007669"/>
    <property type="project" value="InterPro"/>
</dbReference>
<name>A0A3S1C2M0_ELYCH</name>
<keyword evidence="2" id="KW-0547">Nucleotide-binding</keyword>
<comment type="similarity">
    <text evidence="1">Belongs to the small GTPase superfamily. Rab family.</text>
</comment>
<gene>
    <name evidence="3" type="ORF">EGW08_011075</name>
</gene>
<dbReference type="GO" id="GO:0003924">
    <property type="term" value="F:GTPase activity"/>
    <property type="evidence" value="ECO:0007669"/>
    <property type="project" value="InterPro"/>
</dbReference>
<comment type="caution">
    <text evidence="3">The sequence shown here is derived from an EMBL/GenBank/DDBJ whole genome shotgun (WGS) entry which is preliminary data.</text>
</comment>
<accession>A0A3S1C2M0</accession>
<dbReference type="AlphaFoldDB" id="A0A3S1C2M0"/>
<dbReference type="Gene3D" id="3.40.50.300">
    <property type="entry name" value="P-loop containing nucleotide triphosphate hydrolases"/>
    <property type="match status" value="1"/>
</dbReference>
<dbReference type="PANTHER" id="PTHR47978">
    <property type="match status" value="1"/>
</dbReference>
<feature type="non-terminal residue" evidence="3">
    <location>
        <position position="1"/>
    </location>
</feature>
<dbReference type="PROSITE" id="PS51419">
    <property type="entry name" value="RAB"/>
    <property type="match status" value="1"/>
</dbReference>
<dbReference type="SMART" id="SM00175">
    <property type="entry name" value="RAB"/>
    <property type="match status" value="1"/>
</dbReference>
<dbReference type="EMBL" id="RQTK01000352">
    <property type="protein sequence ID" value="RUS81167.1"/>
    <property type="molecule type" value="Genomic_DNA"/>
</dbReference>
<dbReference type="Pfam" id="PF00071">
    <property type="entry name" value="Ras"/>
    <property type="match status" value="1"/>
</dbReference>
<sequence length="100" mass="11070">KISLCDTAGSERYRTLTRNFYRNAQAVLFVFSLDNPASLYGLASWDQDARNVRPIRLALSLRFLVGNKSDLPRAVADHTMTTFASSHDCEGAFVVSARTG</sequence>
<dbReference type="OrthoDB" id="28034at2759"/>
<evidence type="ECO:0000313" key="3">
    <source>
        <dbReference type="EMBL" id="RUS81167.1"/>
    </source>
</evidence>
<organism evidence="3 4">
    <name type="scientific">Elysia chlorotica</name>
    <name type="common">Eastern emerald elysia</name>
    <name type="synonym">Sea slug</name>
    <dbReference type="NCBI Taxonomy" id="188477"/>
    <lineage>
        <taxon>Eukaryota</taxon>
        <taxon>Metazoa</taxon>
        <taxon>Spiralia</taxon>
        <taxon>Lophotrochozoa</taxon>
        <taxon>Mollusca</taxon>
        <taxon>Gastropoda</taxon>
        <taxon>Heterobranchia</taxon>
        <taxon>Euthyneura</taxon>
        <taxon>Panpulmonata</taxon>
        <taxon>Sacoglossa</taxon>
        <taxon>Placobranchoidea</taxon>
        <taxon>Plakobranchidae</taxon>
        <taxon>Elysia</taxon>
    </lineage>
</organism>
<dbReference type="Proteomes" id="UP000271974">
    <property type="component" value="Unassembled WGS sequence"/>
</dbReference>
<reference evidence="3 4" key="1">
    <citation type="submission" date="2019-01" db="EMBL/GenBank/DDBJ databases">
        <title>A draft genome assembly of the solar-powered sea slug Elysia chlorotica.</title>
        <authorList>
            <person name="Cai H."/>
            <person name="Li Q."/>
            <person name="Fang X."/>
            <person name="Li J."/>
            <person name="Curtis N.E."/>
            <person name="Altenburger A."/>
            <person name="Shibata T."/>
            <person name="Feng M."/>
            <person name="Maeda T."/>
            <person name="Schwartz J.A."/>
            <person name="Shigenobu S."/>
            <person name="Lundholm N."/>
            <person name="Nishiyama T."/>
            <person name="Yang H."/>
            <person name="Hasebe M."/>
            <person name="Li S."/>
            <person name="Pierce S.K."/>
            <person name="Wang J."/>
        </authorList>
    </citation>
    <scope>NUCLEOTIDE SEQUENCE [LARGE SCALE GENOMIC DNA]</scope>
    <source>
        <strain evidence="3">EC2010</strain>
        <tissue evidence="3">Whole organism of an adult</tissue>
    </source>
</reference>
<evidence type="ECO:0000313" key="4">
    <source>
        <dbReference type="Proteomes" id="UP000271974"/>
    </source>
</evidence>
<feature type="non-terminal residue" evidence="3">
    <location>
        <position position="100"/>
    </location>
</feature>
<dbReference type="SUPFAM" id="SSF52540">
    <property type="entry name" value="P-loop containing nucleoside triphosphate hydrolases"/>
    <property type="match status" value="1"/>
</dbReference>
<dbReference type="InterPro" id="IPR027417">
    <property type="entry name" value="P-loop_NTPase"/>
</dbReference>